<dbReference type="InterPro" id="IPR043138">
    <property type="entry name" value="GGT_lsub"/>
</dbReference>
<dbReference type="Proteomes" id="UP000008385">
    <property type="component" value="Chromosome"/>
</dbReference>
<sequence>MRVPRQMPALRKSSMRFPLRHRPVTAVLFSLLLLGGCGGGDDRPPAGAPLAVQAKGTANPSQSDPSCAALTANGSVVVGSGLPGDPAAPELASGYRTGLQAVHAKSFMVVTANPLASKAGCDVLKAGGTAADAAVAVQAVLGLVEPQSSGLGGGAFLMHYDARTQVVQTYDGRETAPAAATENHLRWIDDQNDRTTPRPSARASGRSIGTPGAVRMLELVHQEHGRKPWKNLFDAGIDLADNGFRIPGRMADAIAGARTNLQRDAEAAATYLNPDGSAKALGTVLTIPAYAATLRAIAEGGADAFYTGPIARDIVAKINVTASADGSTPITPGKTTAADLANYRAKKRDAVCTTYRVYWVCGMGPPSSGGIAVAQALGILENYDLRLYPPTDVDNEGGRPQAMAVHLVTEAQRLAYADRDKYVADTDYQPLPGNGVATMVDKDYLRARAALINPATSMRTAQPGNLGPVPAGIMPPSPESGTTHMTIVDRDGNVVSMTTTIEAGFGSYHMARGFMLNNELTDFSAAPADANGQPIANRVQAGKRPRSSMAPTLVFRKAADGSRGEFLMATGSPGGAAIIQYVTKTLVSALDWNLDAQQATSLVNFGASNSPNTSIGGEHPKINAANNGANDPLVLELRAMGHTVNVGSQASGVGTVIRLQDRKGTLQGGADPRREGLVLGDTFTP</sequence>
<dbReference type="KEGG" id="rta:Rta_04610"/>
<dbReference type="AlphaFoldDB" id="F5Y628"/>
<feature type="region of interest" description="Disordered" evidence="5">
    <location>
        <begin position="176"/>
        <end position="207"/>
    </location>
</feature>
<comment type="similarity">
    <text evidence="1">Belongs to the gamma-glutamyltransferase family.</text>
</comment>
<keyword evidence="7" id="KW-1185">Reference proteome</keyword>
<dbReference type="STRING" id="365046.Rta_04610"/>
<organism evidence="6 7">
    <name type="scientific">Ramlibacter tataouinensis (strain ATCC BAA-407 / DSM 14655 / LMG 21543 / TTB310)</name>
    <dbReference type="NCBI Taxonomy" id="365046"/>
    <lineage>
        <taxon>Bacteria</taxon>
        <taxon>Pseudomonadati</taxon>
        <taxon>Pseudomonadota</taxon>
        <taxon>Betaproteobacteria</taxon>
        <taxon>Burkholderiales</taxon>
        <taxon>Comamonadaceae</taxon>
        <taxon>Ramlibacter</taxon>
    </lineage>
</organism>
<keyword evidence="2" id="KW-0808">Transferase</keyword>
<accession>F5Y628</accession>
<dbReference type="Gene3D" id="3.60.20.40">
    <property type="match status" value="1"/>
</dbReference>
<feature type="region of interest" description="Disordered" evidence="5">
    <location>
        <begin position="45"/>
        <end position="64"/>
    </location>
</feature>
<evidence type="ECO:0000313" key="6">
    <source>
        <dbReference type="EMBL" id="AEG91532.1"/>
    </source>
</evidence>
<dbReference type="GO" id="GO:0016740">
    <property type="term" value="F:transferase activity"/>
    <property type="evidence" value="ECO:0007669"/>
    <property type="project" value="UniProtKB-KW"/>
</dbReference>
<dbReference type="InterPro" id="IPR029055">
    <property type="entry name" value="Ntn_hydrolases_N"/>
</dbReference>
<dbReference type="MEROPS" id="T03.001"/>
<proteinExistence type="inferred from homology"/>
<keyword evidence="3" id="KW-0378">Hydrolase</keyword>
<dbReference type="SUPFAM" id="SSF56235">
    <property type="entry name" value="N-terminal nucleophile aminohydrolases (Ntn hydrolases)"/>
    <property type="match status" value="1"/>
</dbReference>
<reference evidence="7" key="1">
    <citation type="submission" date="2006-01" db="EMBL/GenBank/DDBJ databases">
        <title>Genome of the cyst-dividing bacterium Ramlibacter tataouinensis.</title>
        <authorList>
            <person name="Barakat M."/>
            <person name="Ortet P."/>
            <person name="De Luca G."/>
            <person name="Jourlin-Castelli C."/>
            <person name="Ansaldi M."/>
            <person name="Py B."/>
            <person name="Fichant G."/>
            <person name="Coutinho P."/>
            <person name="Voulhoux R."/>
            <person name="Bastien O."/>
            <person name="Roy S."/>
            <person name="Marechal E."/>
            <person name="Henrissat B."/>
            <person name="Quentin Y."/>
            <person name="Noirot P."/>
            <person name="Filloux A."/>
            <person name="Mejean V."/>
            <person name="DuBow M."/>
            <person name="Barras F."/>
            <person name="Heulin T."/>
        </authorList>
    </citation>
    <scope>NUCLEOTIDE SEQUENCE [LARGE SCALE GENOMIC DNA]</scope>
    <source>
        <strain evidence="7">ATCC BAA-407 / DSM 14655 / LMG 21543 / TTB310</strain>
    </source>
</reference>
<dbReference type="InterPro" id="IPR043137">
    <property type="entry name" value="GGT_ssub_C"/>
</dbReference>
<dbReference type="PRINTS" id="PR01210">
    <property type="entry name" value="GGTRANSPTASE"/>
</dbReference>
<name>F5Y628_RAMTT</name>
<evidence type="ECO:0000256" key="1">
    <source>
        <dbReference type="ARBA" id="ARBA00009381"/>
    </source>
</evidence>
<reference evidence="6 7" key="2">
    <citation type="journal article" date="2011" name="PLoS ONE">
        <title>The Cyst-Dividing Bacterium Ramlibacter tataouinensis TTB310 Genome Reveals a Well-Stocked Toolbox for Adaptation to a Desert Environment.</title>
        <authorList>
            <person name="De Luca G."/>
            <person name="Barakat M."/>
            <person name="Ortet P."/>
            <person name="Fochesato S."/>
            <person name="Jourlin-Castelli C."/>
            <person name="Ansaldi M."/>
            <person name="Py B."/>
            <person name="Fichant G."/>
            <person name="Coutinho P.M."/>
            <person name="Voulhoux R."/>
            <person name="Bastien O."/>
            <person name="Marechal E."/>
            <person name="Henrissat B."/>
            <person name="Quentin Y."/>
            <person name="Noirot P."/>
            <person name="Filloux A."/>
            <person name="Mejean V."/>
            <person name="Dubow M.S."/>
            <person name="Barras F."/>
            <person name="Barbe V."/>
            <person name="Weissenbach J."/>
            <person name="Mihalcescu I."/>
            <person name="Vermeglio A."/>
            <person name="Achouak W."/>
            <person name="Heulin T."/>
        </authorList>
    </citation>
    <scope>NUCLEOTIDE SEQUENCE [LARGE SCALE GENOMIC DNA]</scope>
    <source>
        <strain evidence="7">ATCC BAA-407 / DSM 14655 / LMG 21543 / TTB310</strain>
    </source>
</reference>
<evidence type="ECO:0000313" key="7">
    <source>
        <dbReference type="Proteomes" id="UP000008385"/>
    </source>
</evidence>
<dbReference type="PATRIC" id="fig|365046.3.peg.476"/>
<dbReference type="InterPro" id="IPR051792">
    <property type="entry name" value="GGT_bact"/>
</dbReference>
<gene>
    <name evidence="6" type="primary">ggt</name>
    <name evidence="6" type="ordered locus">Rta_04610</name>
</gene>
<feature type="region of interest" description="Disordered" evidence="5">
    <location>
        <begin position="664"/>
        <end position="685"/>
    </location>
</feature>
<evidence type="ECO:0000256" key="4">
    <source>
        <dbReference type="ARBA" id="ARBA00023145"/>
    </source>
</evidence>
<protein>
    <submittedName>
        <fullName evidence="6">Glutamyl transpeptidase</fullName>
    </submittedName>
</protein>
<evidence type="ECO:0000256" key="2">
    <source>
        <dbReference type="ARBA" id="ARBA00022679"/>
    </source>
</evidence>
<dbReference type="InterPro" id="IPR055262">
    <property type="entry name" value="GGT_CS"/>
</dbReference>
<dbReference type="Gene3D" id="1.10.246.130">
    <property type="match status" value="1"/>
</dbReference>
<dbReference type="PANTHER" id="PTHR43199:SF1">
    <property type="entry name" value="GLUTATHIONE HYDROLASE PROENZYME"/>
    <property type="match status" value="1"/>
</dbReference>
<dbReference type="HOGENOM" id="CLU_014813_0_1_4"/>
<dbReference type="PANTHER" id="PTHR43199">
    <property type="entry name" value="GLUTATHIONE HYDROLASE"/>
    <property type="match status" value="1"/>
</dbReference>
<dbReference type="eggNOG" id="COG0405">
    <property type="taxonomic scope" value="Bacteria"/>
</dbReference>
<dbReference type="PROSITE" id="PS00462">
    <property type="entry name" value="G_GLU_TRANSPEPTIDASE"/>
    <property type="match status" value="1"/>
</dbReference>
<dbReference type="Pfam" id="PF01019">
    <property type="entry name" value="G_glu_transpept"/>
    <property type="match status" value="1"/>
</dbReference>
<dbReference type="GO" id="GO:0016787">
    <property type="term" value="F:hydrolase activity"/>
    <property type="evidence" value="ECO:0007669"/>
    <property type="project" value="UniProtKB-KW"/>
</dbReference>
<keyword evidence="4" id="KW-0865">Zymogen</keyword>
<evidence type="ECO:0000256" key="3">
    <source>
        <dbReference type="ARBA" id="ARBA00022801"/>
    </source>
</evidence>
<evidence type="ECO:0000256" key="5">
    <source>
        <dbReference type="SAM" id="MobiDB-lite"/>
    </source>
</evidence>
<feature type="compositionally biased region" description="Basic and acidic residues" evidence="5">
    <location>
        <begin position="183"/>
        <end position="196"/>
    </location>
</feature>
<dbReference type="EMBL" id="CP000245">
    <property type="protein sequence ID" value="AEG91532.1"/>
    <property type="molecule type" value="Genomic_DNA"/>
</dbReference>